<keyword evidence="2" id="KW-1185">Reference proteome</keyword>
<dbReference type="Pfam" id="PF00805">
    <property type="entry name" value="Pentapeptide"/>
    <property type="match status" value="2"/>
</dbReference>
<keyword evidence="1" id="KW-0418">Kinase</keyword>
<dbReference type="SUPFAM" id="SSF141571">
    <property type="entry name" value="Pentapeptide repeat-like"/>
    <property type="match status" value="1"/>
</dbReference>
<sequence>MGFEMSALVSAPIPPALKLELTRAALERWPFLRLPRVDAHPERVVLGGAERRRFLEPVLPGPWGHELIQIFDARVIDELAEFSAAFPGLSFAFVYTDCFGGVCQDYGGVWRDGEVLEPFDRTREVSLSACLGAVELETDGYFDPFVREHFAPALNPAGFGAALVPVFAGLRDAIDVDEPNLADAEDLGVGPTEAARARDFLACRDRPQRLRMLVASARQLPHHATVCGPRARRGPLIQLGPQASTSTAPGEADEAEWTWCLDAGLPEDDAGRGALCERIAGSIEPLVRSGRPPQSVVVALPGEVSEAHARALQRSWEGRRPLGLTSFAWPELTVVDGPSLAESSRAVHARADEDGVITPALWLAQTLESRRTGGALDPREREFMASLDRELGEAGELEAMAVFGDWLGGQPERTPGGPAAVEALAMDLRQRESGEESLGASLATLRGQCWSEPERALATFAALGRGREHPASAFDAHWWPHIDARWAGPFLTRLIVRSAWTNRYRAGHVGVDQWTSYDRPTHAHDAIAAFLSLPMARYLSERRVILLNSPLCPDLSGARLGGLRLDKAEFIQASMARAHLRGADLRRARFNHADLSGADLREAIVWNADFRRADLRGADLRGASLSEADLRFADLRGARLDDADLDDARLDGALR</sequence>
<dbReference type="InterPro" id="IPR001646">
    <property type="entry name" value="5peptide_repeat"/>
</dbReference>
<name>A6GEB1_9BACT</name>
<gene>
    <name evidence="1" type="ORF">PPSIR1_34852</name>
</gene>
<dbReference type="GO" id="GO:0016301">
    <property type="term" value="F:kinase activity"/>
    <property type="evidence" value="ECO:0007669"/>
    <property type="project" value="UniProtKB-KW"/>
</dbReference>
<dbReference type="InterPro" id="IPR051082">
    <property type="entry name" value="Pentapeptide-BTB/POZ_domain"/>
</dbReference>
<dbReference type="EMBL" id="ABCS01000080">
    <property type="protein sequence ID" value="EDM75829.1"/>
    <property type="molecule type" value="Genomic_DNA"/>
</dbReference>
<accession>A6GEB1</accession>
<dbReference type="PANTHER" id="PTHR14136:SF17">
    <property type="entry name" value="BTB_POZ DOMAIN-CONTAINING PROTEIN KCTD9"/>
    <property type="match status" value="1"/>
</dbReference>
<protein>
    <submittedName>
        <fullName evidence="1">Serine/threonine kinase</fullName>
    </submittedName>
</protein>
<evidence type="ECO:0000313" key="2">
    <source>
        <dbReference type="Proteomes" id="UP000005801"/>
    </source>
</evidence>
<comment type="caution">
    <text evidence="1">The sequence shown here is derived from an EMBL/GenBank/DDBJ whole genome shotgun (WGS) entry which is preliminary data.</text>
</comment>
<dbReference type="RefSeq" id="WP_006975051.1">
    <property type="nucleotide sequence ID" value="NZ_ABCS01000080.1"/>
</dbReference>
<dbReference type="eggNOG" id="COG1357">
    <property type="taxonomic scope" value="Bacteria"/>
</dbReference>
<dbReference type="Gene3D" id="2.160.20.80">
    <property type="entry name" value="E3 ubiquitin-protein ligase SopA"/>
    <property type="match status" value="1"/>
</dbReference>
<evidence type="ECO:0000313" key="1">
    <source>
        <dbReference type="EMBL" id="EDM75829.1"/>
    </source>
</evidence>
<dbReference type="AlphaFoldDB" id="A6GEB1"/>
<dbReference type="PANTHER" id="PTHR14136">
    <property type="entry name" value="BTB_POZ DOMAIN-CONTAINING PROTEIN KCTD9"/>
    <property type="match status" value="1"/>
</dbReference>
<reference evidence="1 2" key="1">
    <citation type="submission" date="2007-06" db="EMBL/GenBank/DDBJ databases">
        <authorList>
            <person name="Shimkets L."/>
            <person name="Ferriera S."/>
            <person name="Johnson J."/>
            <person name="Kravitz S."/>
            <person name="Beeson K."/>
            <person name="Sutton G."/>
            <person name="Rogers Y.-H."/>
            <person name="Friedman R."/>
            <person name="Frazier M."/>
            <person name="Venter J.C."/>
        </authorList>
    </citation>
    <scope>NUCLEOTIDE SEQUENCE [LARGE SCALE GENOMIC DNA]</scope>
    <source>
        <strain evidence="1 2">SIR-1</strain>
    </source>
</reference>
<dbReference type="STRING" id="391625.PPSIR1_34852"/>
<keyword evidence="1" id="KW-0808">Transferase</keyword>
<dbReference type="Proteomes" id="UP000005801">
    <property type="component" value="Unassembled WGS sequence"/>
</dbReference>
<proteinExistence type="predicted"/>
<organism evidence="1 2">
    <name type="scientific">Plesiocystis pacifica SIR-1</name>
    <dbReference type="NCBI Taxonomy" id="391625"/>
    <lineage>
        <taxon>Bacteria</taxon>
        <taxon>Pseudomonadati</taxon>
        <taxon>Myxococcota</taxon>
        <taxon>Polyangia</taxon>
        <taxon>Nannocystales</taxon>
        <taxon>Nannocystaceae</taxon>
        <taxon>Plesiocystis</taxon>
    </lineage>
</organism>